<dbReference type="AlphaFoldDB" id="A0A9X5C7E3"/>
<proteinExistence type="predicted"/>
<dbReference type="PANTHER" id="PTHR34825:SF1">
    <property type="entry name" value="AAA-ATPASE-LIKE DOMAIN-CONTAINING PROTEIN"/>
    <property type="match status" value="1"/>
</dbReference>
<dbReference type="PANTHER" id="PTHR34825">
    <property type="entry name" value="CONSERVED PROTEIN, WITH A WEAK D-GALACTARATE DEHYDRATASE/ALTRONATE HYDROLASE DOMAIN"/>
    <property type="match status" value="1"/>
</dbReference>
<feature type="domain" description="AAA-ATPase-like" evidence="1">
    <location>
        <begin position="8"/>
        <end position="232"/>
    </location>
</feature>
<organism evidence="2 3">
    <name type="scientific">Schaedlerella arabinosiphila</name>
    <dbReference type="NCBI Taxonomy" id="2044587"/>
    <lineage>
        <taxon>Bacteria</taxon>
        <taxon>Bacillati</taxon>
        <taxon>Bacillota</taxon>
        <taxon>Clostridia</taxon>
        <taxon>Lachnospirales</taxon>
        <taxon>Lachnospiraceae</taxon>
        <taxon>Schaedlerella</taxon>
    </lineage>
</organism>
<dbReference type="RefSeq" id="WP_004074764.1">
    <property type="nucleotide sequence ID" value="NZ_VIRB01000076.1"/>
</dbReference>
<sequence length="578" mass="65817">MVTKKKLPIGIEFFQDFKTENYYYVDKTGLIRDLINTRGSVNLFTRPRRFGKTLNMDMLKTFFEIDTDPSLFDGLEISKDTAFCKQHLGKYPVISISLKDVEGDDFQTAYDTLGILVSEEAGRFSFLLESDKLIPAEKKKLNRLIEGDFEKAAYLHNSLRLLTQLLCKHYETPVIALIDEYDVPLDKAHQNGYYPKMTALIRSLFSQALKTNKSLYFAVITGCLRIARESIFTGLNHFKVLSVSDPECAEYFGFTDDEVRKMLEYYGVEKSFANIKEWYNGYHFGHTDVYCPWDVINQCDKLRIKSGAKMEPHWENSSSNAIIQDLIENATEATKAEIEALISGESVEKLLIPELTYTDLDSQDTEIRQSYLWSVLFAAGYLTDIGETSTGLHRLVIPNKEVLGIYEKKINSWFKVKVTNNTETWQKFCTAVETGDAGIVESVFNEFLAESLSIRDTFVRKDMKENYYHGILLGLLKAEGKWIVKSNAESGNGYTDIMLTIPAENAGCVIEMKYAENGAFDSACKEAMRQIEDLGYTAALKQEGIGTIHKYGIACYKKRCRVMYENESCGITICKEYV</sequence>
<protein>
    <recommendedName>
        <fullName evidence="1">AAA-ATPase-like domain-containing protein</fullName>
    </recommendedName>
</protein>
<dbReference type="EMBL" id="VIRB01000076">
    <property type="protein sequence ID" value="NDO69434.1"/>
    <property type="molecule type" value="Genomic_DNA"/>
</dbReference>
<reference evidence="2 3" key="1">
    <citation type="submission" date="2019-07" db="EMBL/GenBank/DDBJ databases">
        <title>Draft genome sequences of 15 bacterial species constituting the stable defined intestinal microbiota of the GM15 gnotobiotic mouse model.</title>
        <authorList>
            <person name="Elie C."/>
            <person name="Mathieu A."/>
            <person name="Saliou A."/>
            <person name="Darnaud M."/>
            <person name="Leulier F."/>
            <person name="Tamellini A."/>
        </authorList>
    </citation>
    <scope>NUCLEOTIDE SEQUENCE [LARGE SCALE GENOMIC DNA]</scope>
    <source>
        <strain evidence="3">ASF 502</strain>
    </source>
</reference>
<comment type="caution">
    <text evidence="2">The sequence shown here is derived from an EMBL/GenBank/DDBJ whole genome shotgun (WGS) entry which is preliminary data.</text>
</comment>
<name>A0A9X5C7E3_9FIRM</name>
<evidence type="ECO:0000313" key="3">
    <source>
        <dbReference type="Proteomes" id="UP000474104"/>
    </source>
</evidence>
<dbReference type="Pfam" id="PF09820">
    <property type="entry name" value="AAA-ATPase_like"/>
    <property type="match status" value="1"/>
</dbReference>
<gene>
    <name evidence="2" type="ORF">FMM80_12400</name>
</gene>
<evidence type="ECO:0000259" key="1">
    <source>
        <dbReference type="Pfam" id="PF09820"/>
    </source>
</evidence>
<dbReference type="InterPro" id="IPR018631">
    <property type="entry name" value="AAA-ATPase-like_dom"/>
</dbReference>
<accession>A0A9X5C7E3</accession>
<dbReference type="InterPro" id="IPR012547">
    <property type="entry name" value="PDDEXK_9"/>
</dbReference>
<dbReference type="Proteomes" id="UP000474104">
    <property type="component" value="Unassembled WGS sequence"/>
</dbReference>
<dbReference type="Pfam" id="PF08011">
    <property type="entry name" value="PDDEXK_9"/>
    <property type="match status" value="1"/>
</dbReference>
<dbReference type="OrthoDB" id="9766673at2"/>
<evidence type="ECO:0000313" key="2">
    <source>
        <dbReference type="EMBL" id="NDO69434.1"/>
    </source>
</evidence>